<protein>
    <submittedName>
        <fullName evidence="2">8981_t:CDS:1</fullName>
    </submittedName>
</protein>
<organism evidence="2 3">
    <name type="scientific">Dentiscutata erythropus</name>
    <dbReference type="NCBI Taxonomy" id="1348616"/>
    <lineage>
        <taxon>Eukaryota</taxon>
        <taxon>Fungi</taxon>
        <taxon>Fungi incertae sedis</taxon>
        <taxon>Mucoromycota</taxon>
        <taxon>Glomeromycotina</taxon>
        <taxon>Glomeromycetes</taxon>
        <taxon>Diversisporales</taxon>
        <taxon>Gigasporaceae</taxon>
        <taxon>Dentiscutata</taxon>
    </lineage>
</organism>
<evidence type="ECO:0000256" key="1">
    <source>
        <dbReference type="SAM" id="MobiDB-lite"/>
    </source>
</evidence>
<comment type="caution">
    <text evidence="2">The sequence shown here is derived from an EMBL/GenBank/DDBJ whole genome shotgun (WGS) entry which is preliminary data.</text>
</comment>
<proteinExistence type="predicted"/>
<dbReference type="EMBL" id="CAJVPY010024316">
    <property type="protein sequence ID" value="CAG8786505.1"/>
    <property type="molecule type" value="Genomic_DNA"/>
</dbReference>
<name>A0A9N9JMV5_9GLOM</name>
<feature type="compositionally biased region" description="Basic and acidic residues" evidence="1">
    <location>
        <begin position="80"/>
        <end position="94"/>
    </location>
</feature>
<evidence type="ECO:0000313" key="2">
    <source>
        <dbReference type="EMBL" id="CAG8786505.1"/>
    </source>
</evidence>
<dbReference type="AlphaFoldDB" id="A0A9N9JMV5"/>
<accession>A0A9N9JMV5</accession>
<dbReference type="Proteomes" id="UP000789405">
    <property type="component" value="Unassembled WGS sequence"/>
</dbReference>
<keyword evidence="3" id="KW-1185">Reference proteome</keyword>
<evidence type="ECO:0000313" key="3">
    <source>
        <dbReference type="Proteomes" id="UP000789405"/>
    </source>
</evidence>
<feature type="non-terminal residue" evidence="2">
    <location>
        <position position="1"/>
    </location>
</feature>
<feature type="region of interest" description="Disordered" evidence="1">
    <location>
        <begin position="70"/>
        <end position="94"/>
    </location>
</feature>
<gene>
    <name evidence="2" type="ORF">DERYTH_LOCUS20517</name>
</gene>
<sequence length="94" mass="10984">IAIVDEIDDFGSNSSLIYMTTSRHESNVNMYDINQDNSYQPQDEKNHNKHAIPNGIVYIANEWFTSQRDNRINGWKGRKNSIDDKQHRPGREFS</sequence>
<reference evidence="2" key="1">
    <citation type="submission" date="2021-06" db="EMBL/GenBank/DDBJ databases">
        <authorList>
            <person name="Kallberg Y."/>
            <person name="Tangrot J."/>
            <person name="Rosling A."/>
        </authorList>
    </citation>
    <scope>NUCLEOTIDE SEQUENCE</scope>
    <source>
        <strain evidence="2">MA453B</strain>
    </source>
</reference>